<accession>A0A5N5JRH4</accession>
<reference evidence="4" key="1">
    <citation type="journal article" date="2019" name="Gigascience">
        <title>De novo genome assembly of the endangered Acer yangbiense, a plant species with extremely small populations endemic to Yunnan Province, China.</title>
        <authorList>
            <person name="Yang J."/>
            <person name="Wariss H.M."/>
            <person name="Tao L."/>
            <person name="Zhang R."/>
            <person name="Yun Q."/>
            <person name="Hollingsworth P."/>
            <person name="Dao Z."/>
            <person name="Luo G."/>
            <person name="Guo H."/>
            <person name="Ma Y."/>
            <person name="Sun W."/>
        </authorList>
    </citation>
    <scope>NUCLEOTIDE SEQUENCE [LARGE SCALE GENOMIC DNA]</scope>
    <source>
        <strain evidence="4">cv. br00</strain>
    </source>
</reference>
<dbReference type="SUPFAM" id="SSF48371">
    <property type="entry name" value="ARM repeat"/>
    <property type="match status" value="1"/>
</dbReference>
<comment type="caution">
    <text evidence="3">The sequence shown here is derived from an EMBL/GenBank/DDBJ whole genome shotgun (WGS) entry which is preliminary data.</text>
</comment>
<dbReference type="InterPro" id="IPR011989">
    <property type="entry name" value="ARM-like"/>
</dbReference>
<sequence length="1199" mass="132665">MSTPSSSAMQPPIIRTWRTAFLTLRDETLTTRSPKSESESLPQLLHDLLFSSPSLLSAASDLPSHEITSDLIFLLELAANSSQDFTSVYPHISHLVYDVCQGQRVSLQLNSNAWSVVLDSYAKMLQFFIGKAGTANVSLAVECIATVRYFVSEHQQKCMLSDNVQLVKFLLRIVDCSRAQFVSSLYSSGNQRSAGSTGKGVSKYSSLWEVYTVAFTMLGDVFEKVGSSFSADVWQSTIEVLRKVMDALAINNSLPEDIVMSRFYSSLLNCLHLVLVDPKGSLHDHVSGFVATLRLFFIYGINSRQQFTASPTVNKEKELSLASLKLNSKEPIRKDNAPYRPPHLRKKDGVNMKQPKAQDPLCLSDHESSATDFMSSDSDCSDSDVSGKDTDGIQSSKVRVAAIVCIQDLCQADPKSFTAQWTMLLPTNDVLQQRKFEATLMTSLLYDPYLKVRIASASTMVVMLDGPSSVFLQVAEYKESTKWGSFMALSSSLGQILMQLHTGILHLIQRETHSRLLASVFKILMLLISSTPYSRMPKELLPRAIASLLEKAENGFPFKSNQTGLLASTISCLTAAFSTSPSSPQVKQMLIEEISTGAVEAGKRSGVIFTLFRLSEQPTNPTVCFETLQTLRAVIHSYPNIASACWERVSIIVSKILRAASLEAPVRMWKGHAGDGVGFIGEKIVTAAVKVLDECLRAISGFKGTEDILDDKLMDTPFTSDFVRMKKVSSAPSYESESAEDTKDEQKTYHSGREHWSEAIEKHISMTLRHASTMVRTAAITCFAGITSSVFFSLPKEKQEFIVSSLVSSFRSAACRAIVPLCSYQDCGYKIDELKSFSAEILDKFIHVVEINTRDPLVSVRITASWALANICDSLRHCIDEFPLKKYTGSNTNPQLVSSLTECALRLTEDGDKIKSNAVRALGNLSRFVKYTNSSGSSGVHDKPVGYLDLSSNNIEMLSERSSLQHAPNYRHPTSLGDSRLLERMVQTFLSCVTTGNVKVQWNVCHALSNLFLNETLRLQDMDWAPSVFRVLLLLLRDSSNFKIRIQAAAALAVPASAFDYGNSFSDVVQGLEHILENLGSDQISAPSNFKYRVALEKQVTATMLHVLSLASSTDHQPLKDFLVKKAPFLEEWFKGLCSSLGETSSQSHSYRLFMQRQIGKMTVKCTFTRALSVVAGLVVSEYHSNKTEESEKRLVSLL</sequence>
<feature type="region of interest" description="Disordered" evidence="1">
    <location>
        <begin position="733"/>
        <end position="753"/>
    </location>
</feature>
<protein>
    <recommendedName>
        <fullName evidence="2">DUF4042 domain-containing protein</fullName>
    </recommendedName>
</protein>
<dbReference type="PANTHER" id="PTHR13366">
    <property type="entry name" value="MALARIA ANTIGEN-RELATED"/>
    <property type="match status" value="1"/>
</dbReference>
<dbReference type="Pfam" id="PF13251">
    <property type="entry name" value="DUF4042"/>
    <property type="match status" value="1"/>
</dbReference>
<name>A0A5N5JRH4_9ROSI</name>
<gene>
    <name evidence="3" type="ORF">DKX38_026178</name>
</gene>
<dbReference type="InterPro" id="IPR052107">
    <property type="entry name" value="HEAT6"/>
</dbReference>
<proteinExistence type="predicted"/>
<evidence type="ECO:0000259" key="2">
    <source>
        <dbReference type="Pfam" id="PF13251"/>
    </source>
</evidence>
<organism evidence="3 4">
    <name type="scientific">Salix brachista</name>
    <dbReference type="NCBI Taxonomy" id="2182728"/>
    <lineage>
        <taxon>Eukaryota</taxon>
        <taxon>Viridiplantae</taxon>
        <taxon>Streptophyta</taxon>
        <taxon>Embryophyta</taxon>
        <taxon>Tracheophyta</taxon>
        <taxon>Spermatophyta</taxon>
        <taxon>Magnoliopsida</taxon>
        <taxon>eudicotyledons</taxon>
        <taxon>Gunneridae</taxon>
        <taxon>Pentapetalae</taxon>
        <taxon>rosids</taxon>
        <taxon>fabids</taxon>
        <taxon>Malpighiales</taxon>
        <taxon>Salicaceae</taxon>
        <taxon>Saliceae</taxon>
        <taxon>Salix</taxon>
    </lineage>
</organism>
<feature type="compositionally biased region" description="Basic and acidic residues" evidence="1">
    <location>
        <begin position="740"/>
        <end position="753"/>
    </location>
</feature>
<dbReference type="Proteomes" id="UP000326939">
    <property type="component" value="Chromosome 16"/>
</dbReference>
<evidence type="ECO:0000313" key="3">
    <source>
        <dbReference type="EMBL" id="KAB5521859.1"/>
    </source>
</evidence>
<dbReference type="EMBL" id="VDCV01000016">
    <property type="protein sequence ID" value="KAB5521859.1"/>
    <property type="molecule type" value="Genomic_DNA"/>
</dbReference>
<evidence type="ECO:0000256" key="1">
    <source>
        <dbReference type="SAM" id="MobiDB-lite"/>
    </source>
</evidence>
<dbReference type="Gene3D" id="1.25.10.10">
    <property type="entry name" value="Leucine-rich Repeat Variant"/>
    <property type="match status" value="2"/>
</dbReference>
<feature type="region of interest" description="Disordered" evidence="1">
    <location>
        <begin position="332"/>
        <end position="391"/>
    </location>
</feature>
<dbReference type="PANTHER" id="PTHR13366:SF0">
    <property type="entry name" value="HEAT REPEAT-CONTAINING PROTEIN 6"/>
    <property type="match status" value="1"/>
</dbReference>
<evidence type="ECO:0000313" key="4">
    <source>
        <dbReference type="Proteomes" id="UP000326939"/>
    </source>
</evidence>
<feature type="domain" description="DUF4042" evidence="2">
    <location>
        <begin position="397"/>
        <end position="581"/>
    </location>
</feature>
<dbReference type="InterPro" id="IPR016024">
    <property type="entry name" value="ARM-type_fold"/>
</dbReference>
<dbReference type="InterPro" id="IPR025283">
    <property type="entry name" value="DUF4042"/>
</dbReference>
<dbReference type="AlphaFoldDB" id="A0A5N5JRH4"/>
<keyword evidence="4" id="KW-1185">Reference proteome</keyword>